<dbReference type="Proteomes" id="UP001144673">
    <property type="component" value="Chromosome 4"/>
</dbReference>
<dbReference type="EMBL" id="JAJHUN010000009">
    <property type="protein sequence ID" value="KAJ4151304.1"/>
    <property type="molecule type" value="Genomic_DNA"/>
</dbReference>
<dbReference type="EMBL" id="JAJHUN010000007">
    <property type="protein sequence ID" value="KAJ4155470.1"/>
    <property type="molecule type" value="Genomic_DNA"/>
</dbReference>
<dbReference type="AlphaFoldDB" id="A0A9W8QA95"/>
<organism evidence="2 4">
    <name type="scientific">Akanthomyces muscarius</name>
    <name type="common">Entomopathogenic fungus</name>
    <name type="synonym">Lecanicillium muscarium</name>
    <dbReference type="NCBI Taxonomy" id="2231603"/>
    <lineage>
        <taxon>Eukaryota</taxon>
        <taxon>Fungi</taxon>
        <taxon>Dikarya</taxon>
        <taxon>Ascomycota</taxon>
        <taxon>Pezizomycotina</taxon>
        <taxon>Sordariomycetes</taxon>
        <taxon>Hypocreomycetidae</taxon>
        <taxon>Hypocreales</taxon>
        <taxon>Cordycipitaceae</taxon>
        <taxon>Akanthomyces</taxon>
    </lineage>
</organism>
<keyword evidence="4" id="KW-1185">Reference proteome</keyword>
<dbReference type="KEGG" id="amus:LMH87_000711"/>
<comment type="caution">
    <text evidence="2">The sequence shown here is derived from an EMBL/GenBank/DDBJ whole genome shotgun (WGS) entry which is preliminary data.</text>
</comment>
<feature type="compositionally biased region" description="Basic and acidic residues" evidence="1">
    <location>
        <begin position="173"/>
        <end position="183"/>
    </location>
</feature>
<protein>
    <submittedName>
        <fullName evidence="2">Uncharacterized protein</fullName>
    </submittedName>
</protein>
<dbReference type="Proteomes" id="UP001144673">
    <property type="component" value="Chromosome 6"/>
</dbReference>
<reference evidence="2" key="1">
    <citation type="journal article" date="2023" name="Access Microbiol">
        <title>De-novo genome assembly for Akanthomyces muscarius, a biocontrol agent of insect agricultural pests.</title>
        <authorList>
            <person name="Erdos Z."/>
            <person name="Studholme D.J."/>
            <person name="Raymond B."/>
            <person name="Sharma M."/>
        </authorList>
    </citation>
    <scope>NUCLEOTIDE SEQUENCE</scope>
    <source>
        <strain evidence="2">Ve6</strain>
    </source>
</reference>
<feature type="compositionally biased region" description="Acidic residues" evidence="1">
    <location>
        <begin position="147"/>
        <end position="172"/>
    </location>
</feature>
<evidence type="ECO:0000313" key="2">
    <source>
        <dbReference type="EMBL" id="KAJ4151304.1"/>
    </source>
</evidence>
<feature type="region of interest" description="Disordered" evidence="1">
    <location>
        <begin position="108"/>
        <end position="189"/>
    </location>
</feature>
<evidence type="ECO:0000313" key="3">
    <source>
        <dbReference type="EMBL" id="KAJ4155470.1"/>
    </source>
</evidence>
<accession>A0A9W8QA95</accession>
<name>A0A9W8QA95_AKAMU</name>
<gene>
    <name evidence="3" type="ORF">LMH87_000711</name>
    <name evidence="2" type="ORF">LMH87_012013</name>
</gene>
<evidence type="ECO:0000256" key="1">
    <source>
        <dbReference type="SAM" id="MobiDB-lite"/>
    </source>
</evidence>
<proteinExistence type="predicted"/>
<evidence type="ECO:0000313" key="4">
    <source>
        <dbReference type="Proteomes" id="UP001144673"/>
    </source>
</evidence>
<sequence length="225" mass="25876">MAPSYKNSEAYQRYRTAGRPSANKLPVLQQNNDGRFMIMSGELYCRWRENGRLCVYEDIFSSESALHRHYDMAHEALVKDRTSGRNKTKQEMKLRRWYEDIMEGRRPTWLPRKPLDGSAAPPGVATSPPRRRGQHHDTSQFAPPSDSDSEEENEPVESSEEEEEEEEREIPEEDLHRLPKNDDGSLDLDAMHENAGYVFRTIRCPHCTANDDECPGPLPDPDCSV</sequence>
<dbReference type="GeneID" id="80887870"/>
<dbReference type="RefSeq" id="XP_056055594.1">
    <property type="nucleotide sequence ID" value="XM_056198665.1"/>
</dbReference>